<dbReference type="RefSeq" id="WP_005776006.1">
    <property type="nucleotide sequence ID" value="NZ_CP054003.1"/>
</dbReference>
<dbReference type="InterPro" id="IPR036709">
    <property type="entry name" value="Autotransporte_beta_dom_sf"/>
</dbReference>
<dbReference type="Pfam" id="PF12099">
    <property type="entry name" value="DUF3575"/>
    <property type="match status" value="1"/>
</dbReference>
<dbReference type="InterPro" id="IPR021958">
    <property type="entry name" value="DUF3575"/>
</dbReference>
<dbReference type="Proteomes" id="UP000501467">
    <property type="component" value="Chromosome"/>
</dbReference>
<dbReference type="EMBL" id="CP054003">
    <property type="protein sequence ID" value="QKH84651.1"/>
    <property type="molecule type" value="Genomic_DNA"/>
</dbReference>
<evidence type="ECO:0000313" key="1">
    <source>
        <dbReference type="EMBL" id="QKH84651.1"/>
    </source>
</evidence>
<name>A0AAP9NCU2_BACFG</name>
<accession>A0AAP9NCU2</accession>
<sequence>MKHFILIIACFCSSLLYGQRHSVSTNGVSWGTLSLNAEYSARIGHKQSVHVPFSWNPWTFGGNKKMKHFTVSPQWRYWKTEAYLGHFVGANLIGSRYNVSRGSYRFDGGAYGAGASWGYAWLLSKRLNLEVQAGIGVVRTDYKRFDCGTCGDYLSKESKWFLVPNRLAVSLVYVL</sequence>
<gene>
    <name evidence="1" type="ORF">FOC69_09885</name>
</gene>
<dbReference type="SUPFAM" id="SSF103515">
    <property type="entry name" value="Autotransporter"/>
    <property type="match status" value="1"/>
</dbReference>
<proteinExistence type="predicted"/>
<evidence type="ECO:0000313" key="2">
    <source>
        <dbReference type="Proteomes" id="UP000501467"/>
    </source>
</evidence>
<organism evidence="1 2">
    <name type="scientific">Bacteroides fragilis</name>
    <dbReference type="NCBI Taxonomy" id="817"/>
    <lineage>
        <taxon>Bacteria</taxon>
        <taxon>Pseudomonadati</taxon>
        <taxon>Bacteroidota</taxon>
        <taxon>Bacteroidia</taxon>
        <taxon>Bacteroidales</taxon>
        <taxon>Bacteroidaceae</taxon>
        <taxon>Bacteroides</taxon>
    </lineage>
</organism>
<dbReference type="AlphaFoldDB" id="A0AAP9NCU2"/>
<protein>
    <submittedName>
        <fullName evidence="1">DUF3575 domain-containing protein</fullName>
    </submittedName>
</protein>
<reference evidence="1 2" key="1">
    <citation type="submission" date="2020-05" db="EMBL/GenBank/DDBJ databases">
        <title>FDA dAtabase for Regulatory Grade micrObial Sequences (FDA-ARGOS): Supporting development and validation of Infectious Disease Dx tests.</title>
        <authorList>
            <person name="Bojja K."/>
            <person name="Kessler A."/>
            <person name="Tallon L."/>
            <person name="Sadzewicz L."/>
            <person name="Zhao X."/>
            <person name="Vavikolanu K."/>
            <person name="Mehta A."/>
            <person name="Aluvathingal J."/>
            <person name="Nadendla S."/>
            <person name="Myers T."/>
            <person name="Yan Y."/>
            <person name="Sichtig H."/>
        </authorList>
    </citation>
    <scope>NUCLEOTIDE SEQUENCE [LARGE SCALE GENOMIC DNA]</scope>
    <source>
        <strain evidence="1 2">FDAARGOS_763</strain>
    </source>
</reference>